<evidence type="ECO:0000256" key="1">
    <source>
        <dbReference type="SAM" id="MobiDB-lite"/>
    </source>
</evidence>
<dbReference type="EMBL" id="JAHRHJ020000005">
    <property type="protein sequence ID" value="KAH9314145.1"/>
    <property type="molecule type" value="Genomic_DNA"/>
</dbReference>
<feature type="region of interest" description="Disordered" evidence="1">
    <location>
        <begin position="281"/>
        <end position="301"/>
    </location>
</feature>
<proteinExistence type="predicted"/>
<evidence type="ECO:0000259" key="3">
    <source>
        <dbReference type="Pfam" id="PF14295"/>
    </source>
</evidence>
<keyword evidence="5" id="KW-1185">Reference proteome</keyword>
<dbReference type="Pfam" id="PF07727">
    <property type="entry name" value="RVT_2"/>
    <property type="match status" value="1"/>
</dbReference>
<evidence type="ECO:0008006" key="6">
    <source>
        <dbReference type="Google" id="ProtNLM"/>
    </source>
</evidence>
<comment type="caution">
    <text evidence="4">The sequence shown here is derived from an EMBL/GenBank/DDBJ whole genome shotgun (WGS) entry which is preliminary data.</text>
</comment>
<organism evidence="4 5">
    <name type="scientific">Taxus chinensis</name>
    <name type="common">Chinese yew</name>
    <name type="synonym">Taxus wallichiana var. chinensis</name>
    <dbReference type="NCBI Taxonomy" id="29808"/>
    <lineage>
        <taxon>Eukaryota</taxon>
        <taxon>Viridiplantae</taxon>
        <taxon>Streptophyta</taxon>
        <taxon>Embryophyta</taxon>
        <taxon>Tracheophyta</taxon>
        <taxon>Spermatophyta</taxon>
        <taxon>Pinopsida</taxon>
        <taxon>Pinidae</taxon>
        <taxon>Conifers II</taxon>
        <taxon>Cupressales</taxon>
        <taxon>Taxaceae</taxon>
        <taxon>Taxus</taxon>
    </lineage>
</organism>
<evidence type="ECO:0000313" key="4">
    <source>
        <dbReference type="EMBL" id="KAH9314145.1"/>
    </source>
</evidence>
<reference evidence="4 5" key="1">
    <citation type="journal article" date="2021" name="Nat. Plants">
        <title>The Taxus genome provides insights into paclitaxel biosynthesis.</title>
        <authorList>
            <person name="Xiong X."/>
            <person name="Gou J."/>
            <person name="Liao Q."/>
            <person name="Li Y."/>
            <person name="Zhou Q."/>
            <person name="Bi G."/>
            <person name="Li C."/>
            <person name="Du R."/>
            <person name="Wang X."/>
            <person name="Sun T."/>
            <person name="Guo L."/>
            <person name="Liang H."/>
            <person name="Lu P."/>
            <person name="Wu Y."/>
            <person name="Zhang Z."/>
            <person name="Ro D.K."/>
            <person name="Shang Y."/>
            <person name="Huang S."/>
            <person name="Yan J."/>
        </authorList>
    </citation>
    <scope>NUCLEOTIDE SEQUENCE [LARGE SCALE GENOMIC DNA]</scope>
    <source>
        <strain evidence="4">Ta-2019</strain>
    </source>
</reference>
<dbReference type="OMA" id="GECWLKY"/>
<dbReference type="Pfam" id="PF14295">
    <property type="entry name" value="PAN_4"/>
    <property type="match status" value="1"/>
</dbReference>
<accession>A0AA38G1G0</accession>
<dbReference type="AlphaFoldDB" id="A0AA38G1G0"/>
<dbReference type="Proteomes" id="UP000824469">
    <property type="component" value="Unassembled WGS sequence"/>
</dbReference>
<feature type="domain" description="Reverse transcriptase Ty1/copia-type" evidence="2">
    <location>
        <begin position="11"/>
        <end position="151"/>
    </location>
</feature>
<evidence type="ECO:0000259" key="2">
    <source>
        <dbReference type="Pfam" id="PF07727"/>
    </source>
</evidence>
<feature type="domain" description="Apple" evidence="3">
    <location>
        <begin position="320"/>
        <end position="387"/>
    </location>
</feature>
<sequence>MDEEMESLEHNQTWDLVRFLIRKRALQNKWVYRLKEEEGGKNRYKARLVVKGFAQEKCIDSDEIFSLVVKINSIIIVLSLVVVENLHLEQLDVKTAFLHGDLDEEIYMEQPRGYEVRGKEKLVCRLKKSLYGLKQARRQWYLRFDRFMIEPVLKYTEDELKRMQDAVRVRQASEPLDLIRRVQEIKEEAYRENVKAKRSQYAKEKLAKEVLQRLKELKASNNSNEQQALEEWRKKKLEEAKKHEATKYGANSTMQSEDTEMVAKVLESDWGPVLEEAGLSLPSEASEDNSGKLLQDGPETEDGIIPGRTLPTECHAEAHTDYDGIAVRWGLTHHKESAADCCQACLDQAKKAKVGEKKCNVWVYCPSESGCYSPDIYEHKHQECWLKQAVNPKTNFKGRYSEAYRREHPSAPLVVPWVSGITA</sequence>
<dbReference type="InterPro" id="IPR003609">
    <property type="entry name" value="Pan_app"/>
</dbReference>
<dbReference type="PANTHER" id="PTHR33344:SF1">
    <property type="entry name" value="OS06G0214100 PROTEIN"/>
    <property type="match status" value="1"/>
</dbReference>
<name>A0AA38G1G0_TAXCH</name>
<feature type="non-terminal residue" evidence="4">
    <location>
        <position position="423"/>
    </location>
</feature>
<gene>
    <name evidence="4" type="ORF">KI387_022772</name>
</gene>
<dbReference type="PANTHER" id="PTHR33344">
    <property type="entry name" value="OS02G0761600 PROTEIN"/>
    <property type="match status" value="1"/>
</dbReference>
<protein>
    <recommendedName>
        <fullName evidence="6">Reverse transcriptase</fullName>
    </recommendedName>
</protein>
<dbReference type="InterPro" id="IPR013103">
    <property type="entry name" value="RVT_2"/>
</dbReference>
<evidence type="ECO:0000313" key="5">
    <source>
        <dbReference type="Proteomes" id="UP000824469"/>
    </source>
</evidence>